<dbReference type="AlphaFoldDB" id="A0AAV5SXK9"/>
<feature type="transmembrane region" description="Helical" evidence="1">
    <location>
        <begin position="216"/>
        <end position="236"/>
    </location>
</feature>
<dbReference type="Proteomes" id="UP001432027">
    <property type="component" value="Unassembled WGS sequence"/>
</dbReference>
<feature type="transmembrane region" description="Helical" evidence="1">
    <location>
        <begin position="192"/>
        <end position="210"/>
    </location>
</feature>
<dbReference type="PANTHER" id="PTHR45727:SF2">
    <property type="entry name" value="NPC INTRACELLULAR CHOLESTEROL TRANSPORTER 1"/>
    <property type="match status" value="1"/>
</dbReference>
<feature type="non-terminal residue" evidence="2">
    <location>
        <position position="276"/>
    </location>
</feature>
<dbReference type="GO" id="GO:0030299">
    <property type="term" value="P:intestinal cholesterol absorption"/>
    <property type="evidence" value="ECO:0007669"/>
    <property type="project" value="TreeGrafter"/>
</dbReference>
<proteinExistence type="predicted"/>
<feature type="non-terminal residue" evidence="2">
    <location>
        <position position="1"/>
    </location>
</feature>
<reference evidence="2" key="1">
    <citation type="submission" date="2023-10" db="EMBL/GenBank/DDBJ databases">
        <title>Genome assembly of Pristionchus species.</title>
        <authorList>
            <person name="Yoshida K."/>
            <person name="Sommer R.J."/>
        </authorList>
    </citation>
    <scope>NUCLEOTIDE SEQUENCE</scope>
    <source>
        <strain evidence="2">RS0144</strain>
    </source>
</reference>
<keyword evidence="3" id="KW-1185">Reference proteome</keyword>
<evidence type="ECO:0000313" key="2">
    <source>
        <dbReference type="EMBL" id="GMS86723.1"/>
    </source>
</evidence>
<dbReference type="EMBL" id="BTSX01000002">
    <property type="protein sequence ID" value="GMS86723.1"/>
    <property type="molecule type" value="Genomic_DNA"/>
</dbReference>
<organism evidence="2 3">
    <name type="scientific">Pristionchus entomophagus</name>
    <dbReference type="NCBI Taxonomy" id="358040"/>
    <lineage>
        <taxon>Eukaryota</taxon>
        <taxon>Metazoa</taxon>
        <taxon>Ecdysozoa</taxon>
        <taxon>Nematoda</taxon>
        <taxon>Chromadorea</taxon>
        <taxon>Rhabditida</taxon>
        <taxon>Rhabditina</taxon>
        <taxon>Diplogasteromorpha</taxon>
        <taxon>Diplogasteroidea</taxon>
        <taxon>Neodiplogasteridae</taxon>
        <taxon>Pristionchus</taxon>
    </lineage>
</organism>
<keyword evidence="1" id="KW-0812">Transmembrane</keyword>
<sequence>FCTRSDCATNSLGNLISEAVKVTKTMNWIDDYTRFRSVSSSGQSCCRVDRTRGEYRSVEQLDTMNESDQNRFSTCVNRGENIFLNMTADLRHFTRLLPTMECAMSGGMAHREAISFTPEGEVNAFYLRSFHRTFRNSSDYVNGINLSRLVCDEFKKILVENGYADIEVFPYSMYYVFYDQYLDIASSTTAQLSLTALIGCIVMMVATVSLKTALIVAVNLSSSTLFLVSFMVHMGIELNANRSRVLRPSLLCLRQFRQIGQDRTSERGTRQRGQYG</sequence>
<protein>
    <submittedName>
        <fullName evidence="2">Uncharacterized protein</fullName>
    </submittedName>
</protein>
<keyword evidence="1" id="KW-0472">Membrane</keyword>
<evidence type="ECO:0000256" key="1">
    <source>
        <dbReference type="SAM" id="Phobius"/>
    </source>
</evidence>
<dbReference type="GO" id="GO:0005886">
    <property type="term" value="C:plasma membrane"/>
    <property type="evidence" value="ECO:0007669"/>
    <property type="project" value="TreeGrafter"/>
</dbReference>
<comment type="caution">
    <text evidence="2">The sequence shown here is derived from an EMBL/GenBank/DDBJ whole genome shotgun (WGS) entry which is preliminary data.</text>
</comment>
<evidence type="ECO:0000313" key="3">
    <source>
        <dbReference type="Proteomes" id="UP001432027"/>
    </source>
</evidence>
<dbReference type="PANTHER" id="PTHR45727">
    <property type="entry name" value="NPC INTRACELLULAR CHOLESTEROL TRANSPORTER 1"/>
    <property type="match status" value="1"/>
</dbReference>
<dbReference type="GO" id="GO:0042632">
    <property type="term" value="P:cholesterol homeostasis"/>
    <property type="evidence" value="ECO:0007669"/>
    <property type="project" value="TreeGrafter"/>
</dbReference>
<name>A0AAV5SXK9_9BILA</name>
<keyword evidence="1" id="KW-1133">Transmembrane helix</keyword>
<accession>A0AAV5SXK9</accession>
<dbReference type="SUPFAM" id="SSF82866">
    <property type="entry name" value="Multidrug efflux transporter AcrB transmembrane domain"/>
    <property type="match status" value="1"/>
</dbReference>
<dbReference type="GO" id="GO:0015918">
    <property type="term" value="P:sterol transport"/>
    <property type="evidence" value="ECO:0007669"/>
    <property type="project" value="TreeGrafter"/>
</dbReference>
<gene>
    <name evidence="2" type="ORF">PENTCL1PPCAC_8898</name>
</gene>
<dbReference type="GO" id="GO:0015485">
    <property type="term" value="F:cholesterol binding"/>
    <property type="evidence" value="ECO:0007669"/>
    <property type="project" value="TreeGrafter"/>
</dbReference>